<organism evidence="1 2">
    <name type="scientific">Tetrahymena thermophila (strain SB210)</name>
    <dbReference type="NCBI Taxonomy" id="312017"/>
    <lineage>
        <taxon>Eukaryota</taxon>
        <taxon>Sar</taxon>
        <taxon>Alveolata</taxon>
        <taxon>Ciliophora</taxon>
        <taxon>Intramacronucleata</taxon>
        <taxon>Oligohymenophorea</taxon>
        <taxon>Hymenostomatida</taxon>
        <taxon>Tetrahymenina</taxon>
        <taxon>Tetrahymenidae</taxon>
        <taxon>Tetrahymena</taxon>
    </lineage>
</organism>
<gene>
    <name evidence="1" type="ORF">TTHERM_00471150</name>
</gene>
<proteinExistence type="predicted"/>
<dbReference type="OrthoDB" id="294634at2759"/>
<accession>I7MD20</accession>
<dbReference type="KEGG" id="tet:TTHERM_00471150"/>
<dbReference type="HOGENOM" id="CLU_1543142_0_0_1"/>
<dbReference type="eggNOG" id="ENOG502T2P0">
    <property type="taxonomic scope" value="Eukaryota"/>
</dbReference>
<dbReference type="OMA" id="DNLTQMH"/>
<evidence type="ECO:0000313" key="1">
    <source>
        <dbReference type="EMBL" id="EAR85342.1"/>
    </source>
</evidence>
<name>I7MD20_TETTS</name>
<dbReference type="Proteomes" id="UP000009168">
    <property type="component" value="Unassembled WGS sequence"/>
</dbReference>
<reference evidence="2" key="1">
    <citation type="journal article" date="2006" name="PLoS Biol.">
        <title>Macronuclear genome sequence of the ciliate Tetrahymena thermophila, a model eukaryote.</title>
        <authorList>
            <person name="Eisen J.A."/>
            <person name="Coyne R.S."/>
            <person name="Wu M."/>
            <person name="Wu D."/>
            <person name="Thiagarajan M."/>
            <person name="Wortman J.R."/>
            <person name="Badger J.H."/>
            <person name="Ren Q."/>
            <person name="Amedeo P."/>
            <person name="Jones K.M."/>
            <person name="Tallon L.J."/>
            <person name="Delcher A.L."/>
            <person name="Salzberg S.L."/>
            <person name="Silva J.C."/>
            <person name="Haas B.J."/>
            <person name="Majoros W.H."/>
            <person name="Farzad M."/>
            <person name="Carlton J.M."/>
            <person name="Smith R.K. Jr."/>
            <person name="Garg J."/>
            <person name="Pearlman R.E."/>
            <person name="Karrer K.M."/>
            <person name="Sun L."/>
            <person name="Manning G."/>
            <person name="Elde N.C."/>
            <person name="Turkewitz A.P."/>
            <person name="Asai D.J."/>
            <person name="Wilkes D.E."/>
            <person name="Wang Y."/>
            <person name="Cai H."/>
            <person name="Collins K."/>
            <person name="Stewart B.A."/>
            <person name="Lee S.R."/>
            <person name="Wilamowska K."/>
            <person name="Weinberg Z."/>
            <person name="Ruzzo W.L."/>
            <person name="Wloga D."/>
            <person name="Gaertig J."/>
            <person name="Frankel J."/>
            <person name="Tsao C.-C."/>
            <person name="Gorovsky M.A."/>
            <person name="Keeling P.J."/>
            <person name="Waller R.F."/>
            <person name="Patron N.J."/>
            <person name="Cherry J.M."/>
            <person name="Stover N.A."/>
            <person name="Krieger C.J."/>
            <person name="del Toro C."/>
            <person name="Ryder H.F."/>
            <person name="Williamson S.C."/>
            <person name="Barbeau R.A."/>
            <person name="Hamilton E.P."/>
            <person name="Orias E."/>
        </authorList>
    </citation>
    <scope>NUCLEOTIDE SEQUENCE [LARGE SCALE GENOMIC DNA]</scope>
    <source>
        <strain evidence="2">SB210</strain>
    </source>
</reference>
<dbReference type="GeneID" id="7840969"/>
<dbReference type="RefSeq" id="XP_001033005.1">
    <property type="nucleotide sequence ID" value="XM_001033005.1"/>
</dbReference>
<sequence>MNPMGMSPQDLEKMKTIQEYSFLMNPLFQAAMQGQVSLQESEFFPILFQSSAIIEPDDRKLAVKYLSHMGRNFLFGAGLGIFLNVQVKKIKPLNIFGWNKFLRLAFRIPLFISPFFLFANNTMDKVEELQKIQRKYFIRYKRFERTGNIKYLDPDNVLLQAHKKKTDREVITLD</sequence>
<dbReference type="AlphaFoldDB" id="I7MD20"/>
<dbReference type="InParanoid" id="I7MD20"/>
<dbReference type="EMBL" id="GG662622">
    <property type="protein sequence ID" value="EAR85342.1"/>
    <property type="molecule type" value="Genomic_DNA"/>
</dbReference>
<protein>
    <submittedName>
        <fullName evidence="1">Uncharacterized protein</fullName>
    </submittedName>
</protein>
<keyword evidence="2" id="KW-1185">Reference proteome</keyword>
<evidence type="ECO:0000313" key="2">
    <source>
        <dbReference type="Proteomes" id="UP000009168"/>
    </source>
</evidence>